<evidence type="ECO:0000313" key="2">
    <source>
        <dbReference type="Proteomes" id="UP000828390"/>
    </source>
</evidence>
<keyword evidence="2" id="KW-1185">Reference proteome</keyword>
<reference evidence="1" key="1">
    <citation type="journal article" date="2019" name="bioRxiv">
        <title>The Genome of the Zebra Mussel, Dreissena polymorpha: A Resource for Invasive Species Research.</title>
        <authorList>
            <person name="McCartney M.A."/>
            <person name="Auch B."/>
            <person name="Kono T."/>
            <person name="Mallez S."/>
            <person name="Zhang Y."/>
            <person name="Obille A."/>
            <person name="Becker A."/>
            <person name="Abrahante J.E."/>
            <person name="Garbe J."/>
            <person name="Badalamenti J.P."/>
            <person name="Herman A."/>
            <person name="Mangelson H."/>
            <person name="Liachko I."/>
            <person name="Sullivan S."/>
            <person name="Sone E.D."/>
            <person name="Koren S."/>
            <person name="Silverstein K.A.T."/>
            <person name="Beckman K.B."/>
            <person name="Gohl D.M."/>
        </authorList>
    </citation>
    <scope>NUCLEOTIDE SEQUENCE</scope>
    <source>
        <strain evidence="1">Duluth1</strain>
        <tissue evidence="1">Whole animal</tissue>
    </source>
</reference>
<name>A0A9D4D6Q9_DREPO</name>
<accession>A0A9D4D6Q9</accession>
<proteinExistence type="predicted"/>
<evidence type="ECO:0000313" key="1">
    <source>
        <dbReference type="EMBL" id="KAH3738288.1"/>
    </source>
</evidence>
<comment type="caution">
    <text evidence="1">The sequence shown here is derived from an EMBL/GenBank/DDBJ whole genome shotgun (WGS) entry which is preliminary data.</text>
</comment>
<organism evidence="1 2">
    <name type="scientific">Dreissena polymorpha</name>
    <name type="common">Zebra mussel</name>
    <name type="synonym">Mytilus polymorpha</name>
    <dbReference type="NCBI Taxonomy" id="45954"/>
    <lineage>
        <taxon>Eukaryota</taxon>
        <taxon>Metazoa</taxon>
        <taxon>Spiralia</taxon>
        <taxon>Lophotrochozoa</taxon>
        <taxon>Mollusca</taxon>
        <taxon>Bivalvia</taxon>
        <taxon>Autobranchia</taxon>
        <taxon>Heteroconchia</taxon>
        <taxon>Euheterodonta</taxon>
        <taxon>Imparidentia</taxon>
        <taxon>Neoheterodontei</taxon>
        <taxon>Myida</taxon>
        <taxon>Dreissenoidea</taxon>
        <taxon>Dreissenidae</taxon>
        <taxon>Dreissena</taxon>
    </lineage>
</organism>
<dbReference type="AlphaFoldDB" id="A0A9D4D6Q9"/>
<sequence>MTKNRRRVGLSTSRSYATEQLLLIHRRLHQLQAICQSSAALPRMMRSTVPSSNLRTANLTAYPQKKLTSRPV</sequence>
<protein>
    <submittedName>
        <fullName evidence="1">Uncharacterized protein</fullName>
    </submittedName>
</protein>
<dbReference type="Proteomes" id="UP000828390">
    <property type="component" value="Unassembled WGS sequence"/>
</dbReference>
<gene>
    <name evidence="1" type="ORF">DPMN_044921</name>
</gene>
<reference evidence="1" key="2">
    <citation type="submission" date="2020-11" db="EMBL/GenBank/DDBJ databases">
        <authorList>
            <person name="McCartney M.A."/>
            <person name="Auch B."/>
            <person name="Kono T."/>
            <person name="Mallez S."/>
            <person name="Becker A."/>
            <person name="Gohl D.M."/>
            <person name="Silverstein K.A.T."/>
            <person name="Koren S."/>
            <person name="Bechman K.B."/>
            <person name="Herman A."/>
            <person name="Abrahante J.E."/>
            <person name="Garbe J."/>
        </authorList>
    </citation>
    <scope>NUCLEOTIDE SEQUENCE</scope>
    <source>
        <strain evidence="1">Duluth1</strain>
        <tissue evidence="1">Whole animal</tissue>
    </source>
</reference>
<dbReference type="EMBL" id="JAIWYP010000011">
    <property type="protein sequence ID" value="KAH3738288.1"/>
    <property type="molecule type" value="Genomic_DNA"/>
</dbReference>